<gene>
    <name evidence="7" type="ORF">JKJ07_01450</name>
</gene>
<evidence type="ECO:0000256" key="6">
    <source>
        <dbReference type="SAM" id="Phobius"/>
    </source>
</evidence>
<evidence type="ECO:0000313" key="7">
    <source>
        <dbReference type="EMBL" id="MBL7252968.1"/>
    </source>
</evidence>
<dbReference type="Proteomes" id="UP000598996">
    <property type="component" value="Unassembled WGS sequence"/>
</dbReference>
<dbReference type="Gene3D" id="1.20.1250.20">
    <property type="entry name" value="MFS general substrate transporter like domains"/>
    <property type="match status" value="1"/>
</dbReference>
<keyword evidence="2" id="KW-1003">Cell membrane</keyword>
<dbReference type="InterPro" id="IPR011701">
    <property type="entry name" value="MFS"/>
</dbReference>
<feature type="transmembrane region" description="Helical" evidence="6">
    <location>
        <begin position="132"/>
        <end position="156"/>
    </location>
</feature>
<organism evidence="7 8">
    <name type="scientific">Paractinoplanes lichenicola</name>
    <dbReference type="NCBI Taxonomy" id="2802976"/>
    <lineage>
        <taxon>Bacteria</taxon>
        <taxon>Bacillati</taxon>
        <taxon>Actinomycetota</taxon>
        <taxon>Actinomycetes</taxon>
        <taxon>Micromonosporales</taxon>
        <taxon>Micromonosporaceae</taxon>
        <taxon>Paractinoplanes</taxon>
    </lineage>
</organism>
<keyword evidence="5 6" id="KW-0472">Membrane</keyword>
<evidence type="ECO:0000256" key="2">
    <source>
        <dbReference type="ARBA" id="ARBA00022475"/>
    </source>
</evidence>
<comment type="caution">
    <text evidence="7">The sequence shown here is derived from an EMBL/GenBank/DDBJ whole genome shotgun (WGS) entry which is preliminary data.</text>
</comment>
<feature type="transmembrane region" description="Helical" evidence="6">
    <location>
        <begin position="168"/>
        <end position="188"/>
    </location>
</feature>
<evidence type="ECO:0000256" key="5">
    <source>
        <dbReference type="ARBA" id="ARBA00023136"/>
    </source>
</evidence>
<dbReference type="InterPro" id="IPR050189">
    <property type="entry name" value="MFS_Efflux_Transporters"/>
</dbReference>
<keyword evidence="8" id="KW-1185">Reference proteome</keyword>
<dbReference type="PANTHER" id="PTHR43124:SF3">
    <property type="entry name" value="CHLORAMPHENICOL EFFLUX PUMP RV0191"/>
    <property type="match status" value="1"/>
</dbReference>
<reference evidence="7 8" key="1">
    <citation type="submission" date="2021-01" db="EMBL/GenBank/DDBJ databases">
        <title>Actinoplanes sp. nov. LDG1-01 isolated from lichen.</title>
        <authorList>
            <person name="Saeng-In P."/>
            <person name="Phongsopitanun W."/>
            <person name="Kanchanasin P."/>
            <person name="Yuki M."/>
            <person name="Kudo T."/>
            <person name="Ohkuma M."/>
            <person name="Tanasupawat S."/>
        </authorList>
    </citation>
    <scope>NUCLEOTIDE SEQUENCE [LARGE SCALE GENOMIC DNA]</scope>
    <source>
        <strain evidence="7 8">LDG1-01</strain>
    </source>
</reference>
<sequence length="231" mass="23315">MPFALGLSRRLTGANVGPSPEPAESRPPDLAAELRVLRSRQLLLAMLFAALINGGTFAAFTFLAPVATGVAGLGAAWIPVVLVLFGAGSFLGVMIAGRLSDRQPGLVIGVGGPLLAAGWAALALLAAHPVAFLSLVLAQGVLSFAVGSTLITRVLYAATAAPTTGGSYAAAALNIGATAGPALGAAALTTRAGATAPIWIAAELTAVALAARFSPWWTESRCSEPIKRPRR</sequence>
<accession>A0ABS1VE51</accession>
<feature type="transmembrane region" description="Helical" evidence="6">
    <location>
        <begin position="105"/>
        <end position="126"/>
    </location>
</feature>
<dbReference type="Pfam" id="PF07690">
    <property type="entry name" value="MFS_1"/>
    <property type="match status" value="1"/>
</dbReference>
<evidence type="ECO:0000313" key="8">
    <source>
        <dbReference type="Proteomes" id="UP000598996"/>
    </source>
</evidence>
<name>A0ABS1VE51_9ACTN</name>
<comment type="subcellular location">
    <subcellularLocation>
        <location evidence="1">Cell membrane</location>
        <topology evidence="1">Multi-pass membrane protein</topology>
    </subcellularLocation>
</comment>
<dbReference type="InterPro" id="IPR036259">
    <property type="entry name" value="MFS_trans_sf"/>
</dbReference>
<proteinExistence type="predicted"/>
<evidence type="ECO:0008006" key="9">
    <source>
        <dbReference type="Google" id="ProtNLM"/>
    </source>
</evidence>
<protein>
    <recommendedName>
        <fullName evidence="9">Chloramphenicol resistance protein</fullName>
    </recommendedName>
</protein>
<evidence type="ECO:0000256" key="4">
    <source>
        <dbReference type="ARBA" id="ARBA00022989"/>
    </source>
</evidence>
<keyword evidence="4 6" id="KW-1133">Transmembrane helix</keyword>
<keyword evidence="3 6" id="KW-0812">Transmembrane</keyword>
<evidence type="ECO:0000256" key="3">
    <source>
        <dbReference type="ARBA" id="ARBA00022692"/>
    </source>
</evidence>
<dbReference type="EMBL" id="JAENHO010000001">
    <property type="protein sequence ID" value="MBL7252968.1"/>
    <property type="molecule type" value="Genomic_DNA"/>
</dbReference>
<dbReference type="SUPFAM" id="SSF103473">
    <property type="entry name" value="MFS general substrate transporter"/>
    <property type="match status" value="1"/>
</dbReference>
<evidence type="ECO:0000256" key="1">
    <source>
        <dbReference type="ARBA" id="ARBA00004651"/>
    </source>
</evidence>
<feature type="transmembrane region" description="Helical" evidence="6">
    <location>
        <begin position="42"/>
        <end position="64"/>
    </location>
</feature>
<feature type="transmembrane region" description="Helical" evidence="6">
    <location>
        <begin position="194"/>
        <end position="211"/>
    </location>
</feature>
<feature type="transmembrane region" description="Helical" evidence="6">
    <location>
        <begin position="70"/>
        <end position="93"/>
    </location>
</feature>
<dbReference type="PANTHER" id="PTHR43124">
    <property type="entry name" value="PURINE EFFLUX PUMP PBUE"/>
    <property type="match status" value="1"/>
</dbReference>